<reference evidence="1" key="1">
    <citation type="submission" date="2023-07" db="EMBL/GenBank/DDBJ databases">
        <title>A chromosome-level genome assembly of Lolium multiflorum.</title>
        <authorList>
            <person name="Chen Y."/>
            <person name="Copetti D."/>
            <person name="Kolliker R."/>
            <person name="Studer B."/>
        </authorList>
    </citation>
    <scope>NUCLEOTIDE SEQUENCE</scope>
    <source>
        <strain evidence="1">02402/16</strain>
        <tissue evidence="1">Leaf</tissue>
    </source>
</reference>
<evidence type="ECO:0000313" key="2">
    <source>
        <dbReference type="Proteomes" id="UP001231189"/>
    </source>
</evidence>
<proteinExistence type="predicted"/>
<accession>A0AAD8WD97</accession>
<dbReference type="EMBL" id="JAUUTY010000004">
    <property type="protein sequence ID" value="KAK1649939.1"/>
    <property type="molecule type" value="Genomic_DNA"/>
</dbReference>
<dbReference type="PANTHER" id="PTHR38926:SF28">
    <property type="entry name" value="F-BOX PROTEIN SKIP19"/>
    <property type="match status" value="1"/>
</dbReference>
<gene>
    <name evidence="1" type="ORF">QYE76_067744</name>
</gene>
<evidence type="ECO:0000313" key="1">
    <source>
        <dbReference type="EMBL" id="KAK1649939.1"/>
    </source>
</evidence>
<name>A0AAD8WD97_LOLMU</name>
<dbReference type="Gene3D" id="3.80.10.10">
    <property type="entry name" value="Ribonuclease Inhibitor"/>
    <property type="match status" value="1"/>
</dbReference>
<dbReference type="InterPro" id="IPR032675">
    <property type="entry name" value="LRR_dom_sf"/>
</dbReference>
<dbReference type="AlphaFoldDB" id="A0AAD8WD97"/>
<dbReference type="SUPFAM" id="SSF52047">
    <property type="entry name" value="RNI-like"/>
    <property type="match status" value="1"/>
</dbReference>
<dbReference type="PANTHER" id="PTHR38926">
    <property type="entry name" value="F-BOX DOMAIN CONTAINING PROTEIN, EXPRESSED"/>
    <property type="match status" value="1"/>
</dbReference>
<comment type="caution">
    <text evidence="1">The sequence shown here is derived from an EMBL/GenBank/DDBJ whole genome shotgun (WGS) entry which is preliminary data.</text>
</comment>
<sequence length="125" mass="13678">MDFSKTCAAAGKACPLLKRLRLRSGRFEDCRASGDVEAAAIATTMPKPRSLQLFAKHISNGGLVPILDGCPLLESLNIRHCFNIVMNDELHARCSRVQTLRRPHDSGGPRIFGKIHLAHVSGKSF</sequence>
<dbReference type="Proteomes" id="UP001231189">
    <property type="component" value="Unassembled WGS sequence"/>
</dbReference>
<keyword evidence="2" id="KW-1185">Reference proteome</keyword>
<organism evidence="1 2">
    <name type="scientific">Lolium multiflorum</name>
    <name type="common">Italian ryegrass</name>
    <name type="synonym">Lolium perenne subsp. multiflorum</name>
    <dbReference type="NCBI Taxonomy" id="4521"/>
    <lineage>
        <taxon>Eukaryota</taxon>
        <taxon>Viridiplantae</taxon>
        <taxon>Streptophyta</taxon>
        <taxon>Embryophyta</taxon>
        <taxon>Tracheophyta</taxon>
        <taxon>Spermatophyta</taxon>
        <taxon>Magnoliopsida</taxon>
        <taxon>Liliopsida</taxon>
        <taxon>Poales</taxon>
        <taxon>Poaceae</taxon>
        <taxon>BOP clade</taxon>
        <taxon>Pooideae</taxon>
        <taxon>Poodae</taxon>
        <taxon>Poeae</taxon>
        <taxon>Poeae Chloroplast Group 2 (Poeae type)</taxon>
        <taxon>Loliodinae</taxon>
        <taxon>Loliinae</taxon>
        <taxon>Lolium</taxon>
    </lineage>
</organism>
<protein>
    <submittedName>
        <fullName evidence="1">Uncharacterized protein</fullName>
    </submittedName>
</protein>